<reference evidence="4 5" key="1">
    <citation type="submission" date="2020-06" db="EMBL/GenBank/DDBJ databases">
        <title>Transcriptomic and genomic resources for Thalictrum thalictroides and T. hernandezii: Facilitating candidate gene discovery in an emerging model plant lineage.</title>
        <authorList>
            <person name="Arias T."/>
            <person name="Riano-Pachon D.M."/>
            <person name="Di Stilio V.S."/>
        </authorList>
    </citation>
    <scope>NUCLEOTIDE SEQUENCE [LARGE SCALE GENOMIC DNA]</scope>
    <source>
        <strain evidence="5">cv. WT478/WT964</strain>
        <tissue evidence="4">Leaves</tissue>
    </source>
</reference>
<dbReference type="InterPro" id="IPR001568">
    <property type="entry name" value="RNase_T2-like"/>
</dbReference>
<dbReference type="GO" id="GO:0033897">
    <property type="term" value="F:ribonuclease T2 activity"/>
    <property type="evidence" value="ECO:0007669"/>
    <property type="project" value="InterPro"/>
</dbReference>
<dbReference type="GO" id="GO:0003723">
    <property type="term" value="F:RNA binding"/>
    <property type="evidence" value="ECO:0007669"/>
    <property type="project" value="InterPro"/>
</dbReference>
<proteinExistence type="inferred from homology"/>
<dbReference type="InterPro" id="IPR036430">
    <property type="entry name" value="RNase_T2-like_sf"/>
</dbReference>
<dbReference type="Gene3D" id="3.90.730.10">
    <property type="entry name" value="Ribonuclease T2-like"/>
    <property type="match status" value="1"/>
</dbReference>
<dbReference type="PANTHER" id="PTHR11240">
    <property type="entry name" value="RIBONUCLEASE T2"/>
    <property type="match status" value="1"/>
</dbReference>
<evidence type="ECO:0000256" key="3">
    <source>
        <dbReference type="SAM" id="SignalP"/>
    </source>
</evidence>
<dbReference type="Pfam" id="PF00445">
    <property type="entry name" value="Ribonuclease_T2"/>
    <property type="match status" value="1"/>
</dbReference>
<gene>
    <name evidence="4" type="ORF">FRX31_003482</name>
</gene>
<dbReference type="SUPFAM" id="SSF55895">
    <property type="entry name" value="Ribonuclease Rh-like"/>
    <property type="match status" value="1"/>
</dbReference>
<dbReference type="CDD" id="cd00374">
    <property type="entry name" value="RNase_T2"/>
    <property type="match status" value="1"/>
</dbReference>
<keyword evidence="5" id="KW-1185">Reference proteome</keyword>
<evidence type="ECO:0000313" key="5">
    <source>
        <dbReference type="Proteomes" id="UP000554482"/>
    </source>
</evidence>
<dbReference type="EMBL" id="JABWDY010002066">
    <property type="protein sequence ID" value="KAF5206934.1"/>
    <property type="molecule type" value="Genomic_DNA"/>
</dbReference>
<evidence type="ECO:0000256" key="2">
    <source>
        <dbReference type="RuleBase" id="RU004328"/>
    </source>
</evidence>
<dbReference type="PANTHER" id="PTHR11240:SF22">
    <property type="entry name" value="RIBONUCLEASE T2"/>
    <property type="match status" value="1"/>
</dbReference>
<evidence type="ECO:0000256" key="1">
    <source>
        <dbReference type="ARBA" id="ARBA00007469"/>
    </source>
</evidence>
<keyword evidence="3" id="KW-0732">Signal</keyword>
<comment type="similarity">
    <text evidence="1 2">Belongs to the RNase T2 family.</text>
</comment>
<dbReference type="AlphaFoldDB" id="A0A7J6XB01"/>
<sequence>MISSKSTRLFFVVFFFSALSLLSLSNQNEDDDHKNNVSITAMRPNPITPGAFDHYILAIQWAPSVCQGSKSKCKMPYTAEFGIHGLWPNLIGVPENQQPAGCDPKNVLDYNQLNPIIKDLSDTWPDLMQKPATPPGKNEFWEKEWLKHGTCSGLSMFDYFNQTMVLFGGLHLQTSLGQMGYNPGTGAKYSISKIINSWATTYKASPRIICKTVMASPSLNEMRFNISKSFAVQSMVGDRSASCPPTTSLNDDISFPA</sequence>
<dbReference type="GO" id="GO:0006401">
    <property type="term" value="P:RNA catabolic process"/>
    <property type="evidence" value="ECO:0007669"/>
    <property type="project" value="UniProtKB-ARBA"/>
</dbReference>
<feature type="chain" id="PRO_5029598342" evidence="3">
    <location>
        <begin position="26"/>
        <end position="257"/>
    </location>
</feature>
<protein>
    <submittedName>
        <fullName evidence="4">Ribonuclease</fullName>
    </submittedName>
</protein>
<dbReference type="OrthoDB" id="1898737at2759"/>
<name>A0A7J6XB01_THATH</name>
<accession>A0A7J6XB01</accession>
<dbReference type="InterPro" id="IPR018188">
    <property type="entry name" value="RNase_T2_His_AS_1"/>
</dbReference>
<feature type="signal peptide" evidence="3">
    <location>
        <begin position="1"/>
        <end position="25"/>
    </location>
</feature>
<comment type="caution">
    <text evidence="4">The sequence shown here is derived from an EMBL/GenBank/DDBJ whole genome shotgun (WGS) entry which is preliminary data.</text>
</comment>
<dbReference type="PROSITE" id="PS00530">
    <property type="entry name" value="RNASE_T2_1"/>
    <property type="match status" value="1"/>
</dbReference>
<organism evidence="4 5">
    <name type="scientific">Thalictrum thalictroides</name>
    <name type="common">Rue-anemone</name>
    <name type="synonym">Anemone thalictroides</name>
    <dbReference type="NCBI Taxonomy" id="46969"/>
    <lineage>
        <taxon>Eukaryota</taxon>
        <taxon>Viridiplantae</taxon>
        <taxon>Streptophyta</taxon>
        <taxon>Embryophyta</taxon>
        <taxon>Tracheophyta</taxon>
        <taxon>Spermatophyta</taxon>
        <taxon>Magnoliopsida</taxon>
        <taxon>Ranunculales</taxon>
        <taxon>Ranunculaceae</taxon>
        <taxon>Thalictroideae</taxon>
        <taxon>Thalictrum</taxon>
    </lineage>
</organism>
<evidence type="ECO:0000313" key="4">
    <source>
        <dbReference type="EMBL" id="KAF5206934.1"/>
    </source>
</evidence>
<dbReference type="Proteomes" id="UP000554482">
    <property type="component" value="Unassembled WGS sequence"/>
</dbReference>